<feature type="transmembrane region" description="Helical" evidence="1">
    <location>
        <begin position="14"/>
        <end position="32"/>
    </location>
</feature>
<name>I3W081_ACEPA</name>
<keyword evidence="1" id="KW-1133">Transmembrane helix</keyword>
<protein>
    <submittedName>
        <fullName evidence="2">Uncharacterized protein</fullName>
    </submittedName>
</protein>
<dbReference type="RefSeq" id="WP_015062358.1">
    <property type="nucleotide sequence ID" value="NC_019337.1"/>
</dbReference>
<geneLocation type="plasmid" evidence="2">
    <name>pAC258-29</name>
</geneLocation>
<evidence type="ECO:0000313" key="2">
    <source>
        <dbReference type="EMBL" id="AFK89008.1"/>
    </source>
</evidence>
<keyword evidence="1" id="KW-0472">Membrane</keyword>
<dbReference type="AlphaFoldDB" id="I3W081"/>
<keyword evidence="2" id="KW-0614">Plasmid</keyword>
<organism evidence="2">
    <name type="scientific">Acetobacter pasteurianus</name>
    <name type="common">Acetobacter turbidans</name>
    <dbReference type="NCBI Taxonomy" id="438"/>
    <lineage>
        <taxon>Bacteria</taxon>
        <taxon>Pseudomonadati</taxon>
        <taxon>Pseudomonadota</taxon>
        <taxon>Alphaproteobacteria</taxon>
        <taxon>Acetobacterales</taxon>
        <taxon>Acetobacteraceae</taxon>
        <taxon>Acetobacter</taxon>
    </lineage>
</organism>
<reference evidence="2" key="1">
    <citation type="submission" date="2012-01" db="EMBL/GenBank/DDBJ databases">
        <authorList>
            <person name="Summers A.O."/>
            <person name="Wireman J."/>
        </authorList>
    </citation>
    <scope>NUCLEOTIDE SEQUENCE</scope>
    <source>
        <strain evidence="2">AC2-58</strain>
        <plasmid evidence="2">pAC258-29</plasmid>
    </source>
</reference>
<accession>I3W081</accession>
<dbReference type="EMBL" id="JQ418523">
    <property type="protein sequence ID" value="AFK89008.1"/>
    <property type="molecule type" value="Genomic_DNA"/>
</dbReference>
<evidence type="ECO:0000256" key="1">
    <source>
        <dbReference type="SAM" id="Phobius"/>
    </source>
</evidence>
<feature type="transmembrane region" description="Helical" evidence="1">
    <location>
        <begin position="108"/>
        <end position="126"/>
    </location>
</feature>
<proteinExistence type="predicted"/>
<feature type="transmembrane region" description="Helical" evidence="1">
    <location>
        <begin position="75"/>
        <end position="96"/>
    </location>
</feature>
<feature type="transmembrane region" description="Helical" evidence="1">
    <location>
        <begin position="44"/>
        <end position="63"/>
    </location>
</feature>
<sequence length="132" mass="14700">MDIDHLKLPMTQPAPFFLGVAIITGMDALLIFSHLVEITQAKHGIATALLCYFSILGWIPLLFVNSPSDEDFDWIPSALSVAGAACVSVMFGFGYSPLPYELWSYHTFFFWLINAAFVAVGFAYYVTKLCFD</sequence>
<keyword evidence="1" id="KW-0812">Transmembrane</keyword>